<dbReference type="InterPro" id="IPR001015">
    <property type="entry name" value="Ferrochelatase"/>
</dbReference>
<comment type="function">
    <text evidence="10 11">Involved in coproporphyrin-dependent heme b biosynthesis. Catalyzes the insertion of ferrous iron into coproporphyrin III to form Fe-coproporphyrin III.</text>
</comment>
<dbReference type="InterPro" id="IPR033644">
    <property type="entry name" value="Ferrochelatase_C"/>
</dbReference>
<feature type="binding site" evidence="10">
    <location>
        <position position="290"/>
    </location>
    <ligand>
        <name>Fe(2+)</name>
        <dbReference type="ChEBI" id="CHEBI:29033"/>
    </ligand>
</feature>
<evidence type="ECO:0000256" key="9">
    <source>
        <dbReference type="ARBA" id="ARBA00024536"/>
    </source>
</evidence>
<sequence length="346" mass="38347">MSLFRKEAAKRPDPNRIGVLLLNLGTPKSPKPKHVRKFLKHFLSDRRVIEMHPLLWRPILHGPILTFRPRRSGKIYQRIWTEDGSPLLLETAALAQALAQELATAQTSIPVEFACTYGHPSVESALGKLKAAGAGKIIALPLYPQYAASSSGASLDALWRELLRQRNQPDVQTIAHYGAHPAYIKSLAKSVRMHWEAQGRADHILFSFHGIPQAQDKAGDPYRLECERTAQLLAHELGLAQHEWTMSYQSKFGPAPWLLPSTQDLFAKLPAEGVRTLSVICPGFLTDCLETLEEIALTGAEQFQAAGGDELRYIPTLSTREDWVQGLAQIISETQSEGAQLPTSRG</sequence>
<keyword evidence="8 10" id="KW-0627">Porphyrin biosynthesis</keyword>
<dbReference type="InterPro" id="IPR019772">
    <property type="entry name" value="Ferrochelatase_AS"/>
</dbReference>
<comment type="caution">
    <text evidence="10">Lacks conserved residue(s) required for the propagation of feature annotation.</text>
</comment>
<dbReference type="UniPathway" id="UPA00252"/>
<organism evidence="12 13">
    <name type="scientific">Boudabousia tangfeifanii</name>
    <dbReference type="NCBI Taxonomy" id="1912795"/>
    <lineage>
        <taxon>Bacteria</taxon>
        <taxon>Bacillati</taxon>
        <taxon>Actinomycetota</taxon>
        <taxon>Actinomycetes</taxon>
        <taxon>Actinomycetales</taxon>
        <taxon>Actinomycetaceae</taxon>
        <taxon>Boudabousia</taxon>
    </lineage>
</organism>
<dbReference type="FunFam" id="3.40.50.1400:FF:000002">
    <property type="entry name" value="Ferrochelatase"/>
    <property type="match status" value="1"/>
</dbReference>
<comment type="pathway">
    <text evidence="1 10 11">Porphyrin-containing compound metabolism; protoheme biosynthesis.</text>
</comment>
<comment type="catalytic activity">
    <reaction evidence="9">
        <text>Fe-coproporphyrin III + 2 H(+) = coproporphyrin III + Fe(2+)</text>
        <dbReference type="Rhea" id="RHEA:49572"/>
        <dbReference type="ChEBI" id="CHEBI:15378"/>
        <dbReference type="ChEBI" id="CHEBI:29033"/>
        <dbReference type="ChEBI" id="CHEBI:68438"/>
        <dbReference type="ChEBI" id="CHEBI:131725"/>
        <dbReference type="EC" id="4.99.1.9"/>
    </reaction>
    <physiologicalReaction direction="right-to-left" evidence="9">
        <dbReference type="Rhea" id="RHEA:49574"/>
    </physiologicalReaction>
</comment>
<dbReference type="CDD" id="cd00419">
    <property type="entry name" value="Ferrochelatase_C"/>
    <property type="match status" value="1"/>
</dbReference>
<comment type="subcellular location">
    <subcellularLocation>
        <location evidence="10 11">Cytoplasm</location>
    </subcellularLocation>
</comment>
<evidence type="ECO:0000313" key="13">
    <source>
        <dbReference type="Proteomes" id="UP000176288"/>
    </source>
</evidence>
<reference evidence="12 13" key="1">
    <citation type="submission" date="2016-10" db="EMBL/GenBank/DDBJ databases">
        <title>Actinomyces aegypiusis sp. nov., isolated from the Aegypius monachus in Qinghai Tibet Plateau China.</title>
        <authorList>
            <person name="Wang Y."/>
        </authorList>
    </citation>
    <scope>NUCLEOTIDE SEQUENCE [LARGE SCALE GENOMIC DNA]</scope>
    <source>
        <strain evidence="12 13">VUL4_3</strain>
    </source>
</reference>
<dbReference type="PANTHER" id="PTHR11108:SF1">
    <property type="entry name" value="FERROCHELATASE, MITOCHONDRIAL"/>
    <property type="match status" value="1"/>
</dbReference>
<dbReference type="Proteomes" id="UP000176288">
    <property type="component" value="Chromosome"/>
</dbReference>
<keyword evidence="6 10" id="KW-0350">Heme biosynthesis</keyword>
<evidence type="ECO:0000256" key="2">
    <source>
        <dbReference type="ARBA" id="ARBA00007718"/>
    </source>
</evidence>
<gene>
    <name evidence="10" type="primary">cpfC</name>
    <name evidence="12" type="ORF">BK816_02275</name>
</gene>
<evidence type="ECO:0000256" key="5">
    <source>
        <dbReference type="ARBA" id="ARBA00023004"/>
    </source>
</evidence>
<evidence type="ECO:0000256" key="3">
    <source>
        <dbReference type="ARBA" id="ARBA00022490"/>
    </source>
</evidence>
<evidence type="ECO:0000256" key="6">
    <source>
        <dbReference type="ARBA" id="ARBA00023133"/>
    </source>
</evidence>
<dbReference type="SUPFAM" id="SSF53800">
    <property type="entry name" value="Chelatase"/>
    <property type="match status" value="1"/>
</dbReference>
<dbReference type="PROSITE" id="PS00534">
    <property type="entry name" value="FERROCHELATASE"/>
    <property type="match status" value="1"/>
</dbReference>
<protein>
    <recommendedName>
        <fullName evidence="10">Coproporphyrin III ferrochelatase</fullName>
        <ecNumber evidence="10">4.99.1.9</ecNumber>
    </recommendedName>
</protein>
<dbReference type="NCBIfam" id="TIGR00109">
    <property type="entry name" value="hemH"/>
    <property type="match status" value="1"/>
</dbReference>
<dbReference type="STRING" id="1912795.BK816_02275"/>
<dbReference type="AlphaFoldDB" id="A0A1D9MJB6"/>
<name>A0A1D9MJB6_9ACTO</name>
<evidence type="ECO:0000256" key="10">
    <source>
        <dbReference type="HAMAP-Rule" id="MF_00323"/>
    </source>
</evidence>
<dbReference type="PANTHER" id="PTHR11108">
    <property type="entry name" value="FERROCHELATASE"/>
    <property type="match status" value="1"/>
</dbReference>
<comment type="similarity">
    <text evidence="2 10 11">Belongs to the ferrochelatase family.</text>
</comment>
<keyword evidence="7 10" id="KW-0456">Lyase</keyword>
<evidence type="ECO:0000256" key="1">
    <source>
        <dbReference type="ARBA" id="ARBA00004744"/>
    </source>
</evidence>
<evidence type="ECO:0000256" key="7">
    <source>
        <dbReference type="ARBA" id="ARBA00023239"/>
    </source>
</evidence>
<dbReference type="OrthoDB" id="9776380at2"/>
<proteinExistence type="inferred from homology"/>
<keyword evidence="3 10" id="KW-0963">Cytoplasm</keyword>
<dbReference type="HAMAP" id="MF_00323">
    <property type="entry name" value="Ferrochelatase"/>
    <property type="match status" value="1"/>
</dbReference>
<keyword evidence="4 10" id="KW-0479">Metal-binding</keyword>
<dbReference type="CDD" id="cd03411">
    <property type="entry name" value="Ferrochelatase_N"/>
    <property type="match status" value="1"/>
</dbReference>
<dbReference type="GO" id="GO:0046872">
    <property type="term" value="F:metal ion binding"/>
    <property type="evidence" value="ECO:0007669"/>
    <property type="project" value="UniProtKB-UniRule"/>
</dbReference>
<keyword evidence="13" id="KW-1185">Reference proteome</keyword>
<dbReference type="Pfam" id="PF00762">
    <property type="entry name" value="Ferrochelatase"/>
    <property type="match status" value="1"/>
</dbReference>
<accession>A0A1D9MJB6</accession>
<feature type="binding site" evidence="10">
    <location>
        <position position="209"/>
    </location>
    <ligand>
        <name>Fe(2+)</name>
        <dbReference type="ChEBI" id="CHEBI:29033"/>
    </ligand>
</feature>
<dbReference type="RefSeq" id="WP_071163736.1">
    <property type="nucleotide sequence ID" value="NZ_CP017812.1"/>
</dbReference>
<dbReference type="InterPro" id="IPR033659">
    <property type="entry name" value="Ferrochelatase_N"/>
</dbReference>
<dbReference type="EMBL" id="CP017812">
    <property type="protein sequence ID" value="AOZ72270.1"/>
    <property type="molecule type" value="Genomic_DNA"/>
</dbReference>
<evidence type="ECO:0000313" key="12">
    <source>
        <dbReference type="EMBL" id="AOZ72270.1"/>
    </source>
</evidence>
<dbReference type="GO" id="GO:0005737">
    <property type="term" value="C:cytoplasm"/>
    <property type="evidence" value="ECO:0007669"/>
    <property type="project" value="UniProtKB-SubCell"/>
</dbReference>
<evidence type="ECO:0000256" key="11">
    <source>
        <dbReference type="RuleBase" id="RU000607"/>
    </source>
</evidence>
<dbReference type="GO" id="GO:0006783">
    <property type="term" value="P:heme biosynthetic process"/>
    <property type="evidence" value="ECO:0007669"/>
    <property type="project" value="UniProtKB-UniRule"/>
</dbReference>
<dbReference type="GO" id="GO:0004325">
    <property type="term" value="F:ferrochelatase activity"/>
    <property type="evidence" value="ECO:0007669"/>
    <property type="project" value="UniProtKB-UniRule"/>
</dbReference>
<keyword evidence="5 10" id="KW-0408">Iron</keyword>
<dbReference type="Gene3D" id="3.40.50.1400">
    <property type="match status" value="2"/>
</dbReference>
<evidence type="ECO:0000256" key="4">
    <source>
        <dbReference type="ARBA" id="ARBA00022723"/>
    </source>
</evidence>
<evidence type="ECO:0000256" key="8">
    <source>
        <dbReference type="ARBA" id="ARBA00023244"/>
    </source>
</evidence>
<dbReference type="EC" id="4.99.1.9" evidence="10"/>
<dbReference type="KEGG" id="avu:BK816_02275"/>